<evidence type="ECO:0000313" key="3">
    <source>
        <dbReference type="Proteomes" id="UP000245720"/>
    </source>
</evidence>
<dbReference type="AlphaFoldDB" id="A0A315Y0B6"/>
<evidence type="ECO:0000256" key="1">
    <source>
        <dbReference type="SAM" id="Phobius"/>
    </source>
</evidence>
<keyword evidence="1" id="KW-0472">Membrane</keyword>
<feature type="transmembrane region" description="Helical" evidence="1">
    <location>
        <begin position="65"/>
        <end position="85"/>
    </location>
</feature>
<accession>A0A315Y0B6</accession>
<sequence length="400" mass="43628">MNSKKKIIETLKKADKASVERLMEEQTRKEAVFARVQRKAADHNEYTDVAEGVEKYERKINMTRIISAAAAMVVVLGAIGGGAYLRRNKGPKTPEDVLTAPTTTAVSATAAVTTIPANVTTGKNISTVTVTAANGSATTAAEVSATTATTAAVTKKAAEKPAVTTAPQSSSTNTEEKVLAELREYSQFGEETEKIYKEYARIIDECSTMIKGGDMTGAKYDPDLSREFISASHEDPAHIGYAFYDIDEDGVKELLLGVNYNYGEESRYFDSVIYNIFGADSNGEVKCVVNGALRDRYYICTNPTADRPMNGGMQHGSFIMNAGSGGASNSVNYFYRLAYDKLRYVEGVVTDGIDDNNEPITYYSATKEYDTSDEARISNDEANKIIDSYNIVDFRFTALD</sequence>
<evidence type="ECO:0000313" key="2">
    <source>
        <dbReference type="EMBL" id="PWJ13595.1"/>
    </source>
</evidence>
<name>A0A315Y0B6_RUMFL</name>
<organism evidence="2 3">
    <name type="scientific">Ruminococcus flavefaciens</name>
    <dbReference type="NCBI Taxonomy" id="1265"/>
    <lineage>
        <taxon>Bacteria</taxon>
        <taxon>Bacillati</taxon>
        <taxon>Bacillota</taxon>
        <taxon>Clostridia</taxon>
        <taxon>Eubacteriales</taxon>
        <taxon>Oscillospiraceae</taxon>
        <taxon>Ruminococcus</taxon>
    </lineage>
</organism>
<dbReference type="OrthoDB" id="1818499at2"/>
<dbReference type="EMBL" id="QGDI01000004">
    <property type="protein sequence ID" value="PWJ13595.1"/>
    <property type="molecule type" value="Genomic_DNA"/>
</dbReference>
<reference evidence="2 3" key="1">
    <citation type="submission" date="2018-05" db="EMBL/GenBank/DDBJ databases">
        <title>The Hungate 1000. A catalogue of reference genomes from the rumen microbiome.</title>
        <authorList>
            <person name="Kelly W."/>
        </authorList>
    </citation>
    <scope>NUCLEOTIDE SEQUENCE [LARGE SCALE GENOMIC DNA]</scope>
    <source>
        <strain evidence="2 3">SAb67</strain>
    </source>
</reference>
<gene>
    <name evidence="2" type="ORF">IE37_01403</name>
</gene>
<dbReference type="RefSeq" id="WP_109726195.1">
    <property type="nucleotide sequence ID" value="NZ_QGDI01000004.1"/>
</dbReference>
<dbReference type="Proteomes" id="UP000245720">
    <property type="component" value="Unassembled WGS sequence"/>
</dbReference>
<keyword evidence="1" id="KW-1133">Transmembrane helix</keyword>
<protein>
    <submittedName>
        <fullName evidence="2">Uncharacterized protein</fullName>
    </submittedName>
</protein>
<keyword evidence="1" id="KW-0812">Transmembrane</keyword>
<proteinExistence type="predicted"/>
<comment type="caution">
    <text evidence="2">The sequence shown here is derived from an EMBL/GenBank/DDBJ whole genome shotgun (WGS) entry which is preliminary data.</text>
</comment>